<dbReference type="RefSeq" id="WP_337889515.1">
    <property type="nucleotide sequence ID" value="NZ_JBAHVI010000002.1"/>
</dbReference>
<comment type="caution">
    <text evidence="2">The sequence shown here is derived from an EMBL/GenBank/DDBJ whole genome shotgun (WGS) entry which is preliminary data.</text>
</comment>
<feature type="signal peptide" evidence="1">
    <location>
        <begin position="1"/>
        <end position="29"/>
    </location>
</feature>
<protein>
    <recommendedName>
        <fullName evidence="4">Serine protease</fullName>
    </recommendedName>
</protein>
<proteinExistence type="predicted"/>
<gene>
    <name evidence="2" type="ORF">V5S96_00455</name>
</gene>
<feature type="chain" id="PRO_5046120130" description="Serine protease" evidence="1">
    <location>
        <begin position="30"/>
        <end position="384"/>
    </location>
</feature>
<accession>A0ABU8NV09</accession>
<name>A0ABU8NV09_9CORY</name>
<reference evidence="2 3" key="1">
    <citation type="submission" date="2024-02" db="EMBL/GenBank/DDBJ databases">
        <title>Whole genome sequencing and characterization of Corynebacterium isolated from the ocular surface of dry eye disease sufferers.</title>
        <authorList>
            <person name="Naqvi M."/>
        </authorList>
    </citation>
    <scope>NUCLEOTIDE SEQUENCE [LARGE SCALE GENOMIC DNA]</scope>
    <source>
        <strain evidence="2 3">PCRF</strain>
    </source>
</reference>
<dbReference type="Proteomes" id="UP001359781">
    <property type="component" value="Unassembled WGS sequence"/>
</dbReference>
<evidence type="ECO:0000313" key="3">
    <source>
        <dbReference type="Proteomes" id="UP001359781"/>
    </source>
</evidence>
<keyword evidence="3" id="KW-1185">Reference proteome</keyword>
<organism evidence="2 3">
    <name type="scientific">Corynebacterium mastitidis</name>
    <dbReference type="NCBI Taxonomy" id="161890"/>
    <lineage>
        <taxon>Bacteria</taxon>
        <taxon>Bacillati</taxon>
        <taxon>Actinomycetota</taxon>
        <taxon>Actinomycetes</taxon>
        <taxon>Mycobacteriales</taxon>
        <taxon>Corynebacteriaceae</taxon>
        <taxon>Corynebacterium</taxon>
    </lineage>
</organism>
<evidence type="ECO:0008006" key="4">
    <source>
        <dbReference type="Google" id="ProtNLM"/>
    </source>
</evidence>
<dbReference type="InterPro" id="IPR009003">
    <property type="entry name" value="Peptidase_S1_PA"/>
</dbReference>
<evidence type="ECO:0000313" key="2">
    <source>
        <dbReference type="EMBL" id="MEJ4098843.1"/>
    </source>
</evidence>
<dbReference type="EMBL" id="JBAHVJ010000001">
    <property type="protein sequence ID" value="MEJ4098843.1"/>
    <property type="molecule type" value="Genomic_DNA"/>
</dbReference>
<dbReference type="SUPFAM" id="SSF50494">
    <property type="entry name" value="Trypsin-like serine proteases"/>
    <property type="match status" value="1"/>
</dbReference>
<sequence>MRIRRATLAMLASLTCVSAVAGAAGQASAAEVAPGAPMRTYLDIPEGDPLAEAPREVTTMACTQGIPGTVTLPDGSRKDVMVTAGHCVWGTTASPYETQPEVYVPLREGDRLVGLREGGRAPYAVGSEDDVAGLYRQWVDDDWATIELAEGERPTRVADSVDQFGQSHGEPVVLTGVRDYPDLAPGELAFDNLGQPICKDGQTTGRSCGIQFMRTGNRLWSVNTMIPGDSGGVNFDPVTGEALGVSTNTFFGVVGITQGADVALEETYGIPDGQVNDYFALPDSTEEHTEMRTFGEDMQVVYEWVEEQQEASADPADVALDTAYDNAEAAVDEVNQWSEATAQQLVQNPANVPALVERTQETAENLGTLAQETLDVLDYASQEA</sequence>
<evidence type="ECO:0000256" key="1">
    <source>
        <dbReference type="SAM" id="SignalP"/>
    </source>
</evidence>
<keyword evidence="1" id="KW-0732">Signal</keyword>